<dbReference type="Pfam" id="PF21787">
    <property type="entry name" value="TNP-like_RNaseH_N"/>
    <property type="match status" value="1"/>
</dbReference>
<dbReference type="EMBL" id="JAWDGP010004543">
    <property type="protein sequence ID" value="KAK3763527.1"/>
    <property type="molecule type" value="Genomic_DNA"/>
</dbReference>
<dbReference type="AlphaFoldDB" id="A0AAE0Z7V2"/>
<feature type="domain" description="Transposable element P transposase-like RNase H" evidence="1">
    <location>
        <begin position="8"/>
        <end position="81"/>
    </location>
</feature>
<reference evidence="2" key="1">
    <citation type="journal article" date="2023" name="G3 (Bethesda)">
        <title>A reference genome for the long-term kleptoplast-retaining sea slug Elysia crispata morphotype clarki.</title>
        <authorList>
            <person name="Eastman K.E."/>
            <person name="Pendleton A.L."/>
            <person name="Shaikh M.A."/>
            <person name="Suttiyut T."/>
            <person name="Ogas R."/>
            <person name="Tomko P."/>
            <person name="Gavelis G."/>
            <person name="Widhalm J.R."/>
            <person name="Wisecaver J.H."/>
        </authorList>
    </citation>
    <scope>NUCLEOTIDE SEQUENCE</scope>
    <source>
        <strain evidence="2">ECLA1</strain>
    </source>
</reference>
<protein>
    <recommendedName>
        <fullName evidence="1">Transposable element P transposase-like RNase H domain-containing protein</fullName>
    </recommendedName>
</protein>
<name>A0AAE0Z7V2_9GAST</name>
<evidence type="ECO:0000259" key="1">
    <source>
        <dbReference type="Pfam" id="PF21787"/>
    </source>
</evidence>
<comment type="caution">
    <text evidence="2">The sequence shown here is derived from an EMBL/GenBank/DDBJ whole genome shotgun (WGS) entry which is preliminary data.</text>
</comment>
<proteinExistence type="predicted"/>
<dbReference type="InterPro" id="IPR048365">
    <property type="entry name" value="TNP-like_RNaseH_N"/>
</dbReference>
<organism evidence="2 3">
    <name type="scientific">Elysia crispata</name>
    <name type="common">lettuce slug</name>
    <dbReference type="NCBI Taxonomy" id="231223"/>
    <lineage>
        <taxon>Eukaryota</taxon>
        <taxon>Metazoa</taxon>
        <taxon>Spiralia</taxon>
        <taxon>Lophotrochozoa</taxon>
        <taxon>Mollusca</taxon>
        <taxon>Gastropoda</taxon>
        <taxon>Heterobranchia</taxon>
        <taxon>Euthyneura</taxon>
        <taxon>Panpulmonata</taxon>
        <taxon>Sacoglossa</taxon>
        <taxon>Placobranchoidea</taxon>
        <taxon>Plakobranchidae</taxon>
        <taxon>Elysia</taxon>
    </lineage>
</organism>
<evidence type="ECO:0000313" key="2">
    <source>
        <dbReference type="EMBL" id="KAK3763527.1"/>
    </source>
</evidence>
<gene>
    <name evidence="2" type="ORF">RRG08_046800</name>
</gene>
<evidence type="ECO:0000313" key="3">
    <source>
        <dbReference type="Proteomes" id="UP001283361"/>
    </source>
</evidence>
<keyword evidence="3" id="KW-1185">Reference proteome</keyword>
<dbReference type="Proteomes" id="UP001283361">
    <property type="component" value="Unassembled WGS sequence"/>
</dbReference>
<accession>A0AAE0Z7V2</accession>
<sequence length="103" mass="11514">MAKPDIYPDFPSSILDAFKVKVAYIVPKDHVFVFVFGEMSLKCTLNYVERDFVEGFKDFGKSCGRPERPANLATMFMARKLMAIAKLIIPGVDSESNLLCKGS</sequence>